<dbReference type="InterPro" id="IPR037066">
    <property type="entry name" value="Plug_dom_sf"/>
</dbReference>
<dbReference type="Gene3D" id="2.40.170.20">
    <property type="entry name" value="TonB-dependent receptor, beta-barrel domain"/>
    <property type="match status" value="1"/>
</dbReference>
<dbReference type="InterPro" id="IPR000531">
    <property type="entry name" value="Beta-barrel_TonB"/>
</dbReference>
<evidence type="ECO:0000313" key="13">
    <source>
        <dbReference type="EMBL" id="QHT68898.1"/>
    </source>
</evidence>
<accession>A0A6C0GLK0</accession>
<dbReference type="AlphaFoldDB" id="A0A6C0GLK0"/>
<keyword evidence="7 8" id="KW-0998">Cell outer membrane</keyword>
<feature type="domain" description="TonB-dependent receptor-like beta-barrel" evidence="11">
    <location>
        <begin position="469"/>
        <end position="987"/>
    </location>
</feature>
<evidence type="ECO:0000313" key="14">
    <source>
        <dbReference type="Proteomes" id="UP000480178"/>
    </source>
</evidence>
<dbReference type="FunFam" id="2.60.40.1120:FF:000003">
    <property type="entry name" value="Outer membrane protein Omp121"/>
    <property type="match status" value="1"/>
</dbReference>
<keyword evidence="6 8" id="KW-0472">Membrane</keyword>
<dbReference type="InterPro" id="IPR036942">
    <property type="entry name" value="Beta-barrel_TonB_sf"/>
</dbReference>
<keyword evidence="4 8" id="KW-0812">Transmembrane</keyword>
<keyword evidence="13" id="KW-0675">Receptor</keyword>
<dbReference type="InterPro" id="IPR008969">
    <property type="entry name" value="CarboxyPept-like_regulatory"/>
</dbReference>
<evidence type="ECO:0000256" key="3">
    <source>
        <dbReference type="ARBA" id="ARBA00022452"/>
    </source>
</evidence>
<comment type="subcellular location">
    <subcellularLocation>
        <location evidence="1 8">Cell outer membrane</location>
        <topology evidence="1 8">Multi-pass membrane protein</topology>
    </subcellularLocation>
</comment>
<feature type="transmembrane region" description="Helical" evidence="10">
    <location>
        <begin position="30"/>
        <end position="49"/>
    </location>
</feature>
<keyword evidence="5 9" id="KW-0798">TonB box</keyword>
<dbReference type="Gene3D" id="2.60.40.1120">
    <property type="entry name" value="Carboxypeptidase-like, regulatory domain"/>
    <property type="match status" value="1"/>
</dbReference>
<dbReference type="SUPFAM" id="SSF56935">
    <property type="entry name" value="Porins"/>
    <property type="match status" value="1"/>
</dbReference>
<evidence type="ECO:0000256" key="9">
    <source>
        <dbReference type="RuleBase" id="RU003357"/>
    </source>
</evidence>
<dbReference type="NCBIfam" id="TIGR04057">
    <property type="entry name" value="SusC_RagA_signa"/>
    <property type="match status" value="1"/>
</dbReference>
<sequence length="1046" mass="113693">MKNNTQQAIYGFLSGNRVLNLCGIRGIKKYSIFLSALLLSLTFPLQTFAQDVNISGKVLDEADSSPLPGVNITVKGTTNGTVTDGTGAYTLSVPSNSTLVFSYIGYTTQEIAVSNRTSINVNMASDVKALSEVVVVGYGTQKKADVTGATATVTAKDLNVGVINNPLQSVQGRVAGLNIVSSGGDPTNNRPAIRLRGTSSLSANSEPLIVVDGVAGVPLNAVAPEDIQSVDVLKDASAAAIYGSRGANGVIIITTKRGIAGKTTVEYNGYVGVETPAKFLPFLSADEYRSKLRELNLDVTANDYGASTNWFKELSRNAVSQNHSLAVSGGTDKFSYRGSLVYLNQPGIMHNSSYDRLNGRLNLVQKALDDKLEIQLLLSQQIANKNQVDPFAFLLAGRINPTIPVYNDQGTFLQPGVAGFDVYNGKRIPGGFEIANPLALLEQIEQLGREKQTLGNVKVSIEPVTGLKFGVNGSISNNNWIYGRFQPSTFTAGGNNQSAAQRDTRETIDKLLEITGQYSKTFGTHNVSVLGGYTYQKLSNEGFRAANRSFPDVFGYSNLNAGNAQADGTTNREVSSYKTEAILVGFLGRINYSFNEKYLLTANIRRDGSSRFGSNNRWGWFPSVSVGWRIGEESFLKNTGIFSDLKLRAGYGVTGNQEGIYDYAPLLLYGANGSFLNNGAWQTTYGYSQNANPDLKWETSAMTNIGVDFSLLQGRLNGSLEVYSKDTRDLLFSYPIAIGSTYGSQNLTALTSSVLANVGEINNRGIEFAVDYLVIDREDFQWKTNLNLAHNRNKIVSLSSGIFRYDASNPRTYGGYGSGQGGIANPVALIEGYPIGQFYGPVFQGFGTTEKGEPIYNFKDIDGDGSIDPFGKDRTFIGDAQPRLVYSWGNNFTYKRFDLSVLFRGALGHKIANGPYIYSANPNRFPGNNVIKDAFSTGIPAGLSPAWSDFWVEKGDFVRLDNWRLSYKLPTFWKYVTSASIFVAGNNTFVITKYRGIDPEPRLGASRDIYGNNNDDAINTNLSPGLENITFYPRTRSFTAGVSLNF</sequence>
<evidence type="ECO:0000256" key="5">
    <source>
        <dbReference type="ARBA" id="ARBA00023077"/>
    </source>
</evidence>
<dbReference type="Pfam" id="PF07715">
    <property type="entry name" value="Plug"/>
    <property type="match status" value="1"/>
</dbReference>
<dbReference type="InterPro" id="IPR023996">
    <property type="entry name" value="TonB-dep_OMP_SusC/RagA"/>
</dbReference>
<name>A0A6C0GLK0_9BACT</name>
<evidence type="ECO:0000256" key="4">
    <source>
        <dbReference type="ARBA" id="ARBA00022692"/>
    </source>
</evidence>
<proteinExistence type="inferred from homology"/>
<comment type="similarity">
    <text evidence="8 9">Belongs to the TonB-dependent receptor family.</text>
</comment>
<evidence type="ECO:0000256" key="7">
    <source>
        <dbReference type="ARBA" id="ARBA00023237"/>
    </source>
</evidence>
<dbReference type="RefSeq" id="WP_162444899.1">
    <property type="nucleotide sequence ID" value="NZ_CP048222.1"/>
</dbReference>
<evidence type="ECO:0000259" key="12">
    <source>
        <dbReference type="Pfam" id="PF07715"/>
    </source>
</evidence>
<evidence type="ECO:0000256" key="8">
    <source>
        <dbReference type="PROSITE-ProRule" id="PRU01360"/>
    </source>
</evidence>
<organism evidence="13 14">
    <name type="scientific">Rhodocytophaga rosea</name>
    <dbReference type="NCBI Taxonomy" id="2704465"/>
    <lineage>
        <taxon>Bacteria</taxon>
        <taxon>Pseudomonadati</taxon>
        <taxon>Bacteroidota</taxon>
        <taxon>Cytophagia</taxon>
        <taxon>Cytophagales</taxon>
        <taxon>Rhodocytophagaceae</taxon>
        <taxon>Rhodocytophaga</taxon>
    </lineage>
</organism>
<keyword evidence="3 8" id="KW-1134">Transmembrane beta strand</keyword>
<dbReference type="InterPro" id="IPR023997">
    <property type="entry name" value="TonB-dep_OMP_SusC/RagA_CS"/>
</dbReference>
<dbReference type="Gene3D" id="2.170.130.10">
    <property type="entry name" value="TonB-dependent receptor, plug domain"/>
    <property type="match status" value="1"/>
</dbReference>
<dbReference type="Proteomes" id="UP000480178">
    <property type="component" value="Chromosome"/>
</dbReference>
<protein>
    <submittedName>
        <fullName evidence="13">TonB-dependent receptor</fullName>
    </submittedName>
</protein>
<dbReference type="NCBIfam" id="TIGR04056">
    <property type="entry name" value="OMP_RagA_SusC"/>
    <property type="match status" value="1"/>
</dbReference>
<dbReference type="SUPFAM" id="SSF49464">
    <property type="entry name" value="Carboxypeptidase regulatory domain-like"/>
    <property type="match status" value="1"/>
</dbReference>
<dbReference type="KEGG" id="rhoz:GXP67_20710"/>
<keyword evidence="10" id="KW-1133">Transmembrane helix</keyword>
<dbReference type="InterPro" id="IPR039426">
    <property type="entry name" value="TonB-dep_rcpt-like"/>
</dbReference>
<dbReference type="EMBL" id="CP048222">
    <property type="protein sequence ID" value="QHT68898.1"/>
    <property type="molecule type" value="Genomic_DNA"/>
</dbReference>
<evidence type="ECO:0000256" key="10">
    <source>
        <dbReference type="SAM" id="Phobius"/>
    </source>
</evidence>
<keyword evidence="2 8" id="KW-0813">Transport</keyword>
<evidence type="ECO:0000256" key="6">
    <source>
        <dbReference type="ARBA" id="ARBA00023136"/>
    </source>
</evidence>
<evidence type="ECO:0000256" key="2">
    <source>
        <dbReference type="ARBA" id="ARBA00022448"/>
    </source>
</evidence>
<dbReference type="GO" id="GO:0009279">
    <property type="term" value="C:cell outer membrane"/>
    <property type="evidence" value="ECO:0007669"/>
    <property type="project" value="UniProtKB-SubCell"/>
</dbReference>
<keyword evidence="14" id="KW-1185">Reference proteome</keyword>
<dbReference type="InterPro" id="IPR012910">
    <property type="entry name" value="Plug_dom"/>
</dbReference>
<evidence type="ECO:0000256" key="1">
    <source>
        <dbReference type="ARBA" id="ARBA00004571"/>
    </source>
</evidence>
<dbReference type="PROSITE" id="PS52016">
    <property type="entry name" value="TONB_DEPENDENT_REC_3"/>
    <property type="match status" value="1"/>
</dbReference>
<dbReference type="Pfam" id="PF13715">
    <property type="entry name" value="CarbopepD_reg_2"/>
    <property type="match status" value="1"/>
</dbReference>
<gene>
    <name evidence="13" type="ORF">GXP67_20710</name>
</gene>
<feature type="domain" description="TonB-dependent receptor plug" evidence="12">
    <location>
        <begin position="143"/>
        <end position="250"/>
    </location>
</feature>
<reference evidence="13 14" key="1">
    <citation type="submission" date="2020-01" db="EMBL/GenBank/DDBJ databases">
        <authorList>
            <person name="Kim M.K."/>
        </authorList>
    </citation>
    <scope>NUCLEOTIDE SEQUENCE [LARGE SCALE GENOMIC DNA]</scope>
    <source>
        <strain evidence="13 14">172606-1</strain>
    </source>
</reference>
<evidence type="ECO:0000259" key="11">
    <source>
        <dbReference type="Pfam" id="PF00593"/>
    </source>
</evidence>
<dbReference type="Pfam" id="PF00593">
    <property type="entry name" value="TonB_dep_Rec_b-barrel"/>
    <property type="match status" value="1"/>
</dbReference>